<comment type="caution">
    <text evidence="1">The sequence shown here is derived from an EMBL/GenBank/DDBJ whole genome shotgun (WGS) entry which is preliminary data.</text>
</comment>
<dbReference type="PANTHER" id="PTHR43591">
    <property type="entry name" value="METHYLTRANSFERASE"/>
    <property type="match status" value="1"/>
</dbReference>
<accession>A0ABR3QA83</accession>
<evidence type="ECO:0000313" key="2">
    <source>
        <dbReference type="Proteomes" id="UP001565368"/>
    </source>
</evidence>
<dbReference type="SUPFAM" id="SSF53335">
    <property type="entry name" value="S-adenosyl-L-methionine-dependent methyltransferases"/>
    <property type="match status" value="1"/>
</dbReference>
<dbReference type="EMBL" id="JBBXJM010000002">
    <property type="protein sequence ID" value="KAL1411442.1"/>
    <property type="molecule type" value="Genomic_DNA"/>
</dbReference>
<keyword evidence="2" id="KW-1185">Reference proteome</keyword>
<evidence type="ECO:0008006" key="3">
    <source>
        <dbReference type="Google" id="ProtNLM"/>
    </source>
</evidence>
<dbReference type="PANTHER" id="PTHR43591:SF24">
    <property type="entry name" value="2-METHOXY-6-POLYPRENYL-1,4-BENZOQUINOL METHYLASE, MITOCHONDRIAL"/>
    <property type="match status" value="1"/>
</dbReference>
<name>A0ABR3QA83_9TREE</name>
<dbReference type="RefSeq" id="XP_069211386.1">
    <property type="nucleotide sequence ID" value="XM_069351000.1"/>
</dbReference>
<evidence type="ECO:0000313" key="1">
    <source>
        <dbReference type="EMBL" id="KAL1411442.1"/>
    </source>
</evidence>
<dbReference type="InterPro" id="IPR029063">
    <property type="entry name" value="SAM-dependent_MTases_sf"/>
</dbReference>
<dbReference type="Proteomes" id="UP001565368">
    <property type="component" value="Unassembled WGS sequence"/>
</dbReference>
<protein>
    <recommendedName>
        <fullName evidence="3">Methyltransferase domain-containing protein</fullName>
    </recommendedName>
</protein>
<dbReference type="Gene3D" id="3.40.50.150">
    <property type="entry name" value="Vaccinia Virus protein VP39"/>
    <property type="match status" value="1"/>
</dbReference>
<sequence length="302" mass="32471">MPPKQDNGASEAGASGSDAPPAAYFIAGGRTYSNAARAYAFPVDQAEVVRLDRLHYLLGGLLCRGPVGGVLASPGLVRRVLDVGCGTGMWLHDMAARFPHADCVGVDLLPLQHSSNRPNVTFMLLDAPAGLDVFPASSFDVVHIRQMIYAAHRLLRPNGVVLVHETNFECYSVWEGHSPDGLLPGLTRALLRKTIHLDVFDHMEALLANAGFQGAIDAYFHYRPVCPRERTDVALHETESTRALVEAARATVVDERVLTAAEYDALEGTVRAELAGDAAGSAGGESGGGVFAPWGFWWVRKE</sequence>
<proteinExistence type="predicted"/>
<dbReference type="CDD" id="cd02440">
    <property type="entry name" value="AdoMet_MTases"/>
    <property type="match status" value="1"/>
</dbReference>
<dbReference type="Pfam" id="PF13489">
    <property type="entry name" value="Methyltransf_23"/>
    <property type="match status" value="1"/>
</dbReference>
<dbReference type="GeneID" id="95983441"/>
<gene>
    <name evidence="1" type="ORF">Q8F55_002398</name>
</gene>
<reference evidence="1 2" key="1">
    <citation type="submission" date="2023-08" db="EMBL/GenBank/DDBJ databases">
        <title>Annotated Genome Sequence of Vanrija albida AlHP1.</title>
        <authorList>
            <person name="Herzog R."/>
        </authorList>
    </citation>
    <scope>NUCLEOTIDE SEQUENCE [LARGE SCALE GENOMIC DNA]</scope>
    <source>
        <strain evidence="1 2">AlHP1</strain>
    </source>
</reference>
<organism evidence="1 2">
    <name type="scientific">Vanrija albida</name>
    <dbReference type="NCBI Taxonomy" id="181172"/>
    <lineage>
        <taxon>Eukaryota</taxon>
        <taxon>Fungi</taxon>
        <taxon>Dikarya</taxon>
        <taxon>Basidiomycota</taxon>
        <taxon>Agaricomycotina</taxon>
        <taxon>Tremellomycetes</taxon>
        <taxon>Trichosporonales</taxon>
        <taxon>Trichosporonaceae</taxon>
        <taxon>Vanrija</taxon>
    </lineage>
</organism>